<dbReference type="InterPro" id="IPR050297">
    <property type="entry name" value="LipidA_mod_glycosyltrf_83"/>
</dbReference>
<feature type="transmembrane region" description="Helical" evidence="8">
    <location>
        <begin position="374"/>
        <end position="394"/>
    </location>
</feature>
<feature type="transmembrane region" description="Helical" evidence="8">
    <location>
        <begin position="299"/>
        <end position="317"/>
    </location>
</feature>
<protein>
    <submittedName>
        <fullName evidence="10">NPCBM/NEW2 domain-containing protein</fullName>
    </submittedName>
</protein>
<keyword evidence="3" id="KW-0328">Glycosyltransferase</keyword>
<feature type="transmembrane region" description="Helical" evidence="8">
    <location>
        <begin position="84"/>
        <end position="111"/>
    </location>
</feature>
<evidence type="ECO:0000256" key="2">
    <source>
        <dbReference type="ARBA" id="ARBA00022475"/>
    </source>
</evidence>
<feature type="transmembrane region" description="Helical" evidence="8">
    <location>
        <begin position="329"/>
        <end position="354"/>
    </location>
</feature>
<evidence type="ECO:0000256" key="7">
    <source>
        <dbReference type="ARBA" id="ARBA00023136"/>
    </source>
</evidence>
<dbReference type="Proteomes" id="UP001548590">
    <property type="component" value="Unassembled WGS sequence"/>
</dbReference>
<keyword evidence="5 8" id="KW-0812">Transmembrane</keyword>
<name>A0ABV2CRN6_9RHOO</name>
<evidence type="ECO:0000256" key="1">
    <source>
        <dbReference type="ARBA" id="ARBA00004651"/>
    </source>
</evidence>
<proteinExistence type="predicted"/>
<dbReference type="InterPro" id="IPR038637">
    <property type="entry name" value="NPCBM_sf"/>
</dbReference>
<dbReference type="SMART" id="SM00776">
    <property type="entry name" value="NPCBM"/>
    <property type="match status" value="1"/>
</dbReference>
<evidence type="ECO:0000256" key="6">
    <source>
        <dbReference type="ARBA" id="ARBA00022989"/>
    </source>
</evidence>
<evidence type="ECO:0000256" key="3">
    <source>
        <dbReference type="ARBA" id="ARBA00022676"/>
    </source>
</evidence>
<organism evidence="10 11">
    <name type="scientific">Uliginosibacterium paludis</name>
    <dbReference type="NCBI Taxonomy" id="1615952"/>
    <lineage>
        <taxon>Bacteria</taxon>
        <taxon>Pseudomonadati</taxon>
        <taxon>Pseudomonadota</taxon>
        <taxon>Betaproteobacteria</taxon>
        <taxon>Rhodocyclales</taxon>
        <taxon>Zoogloeaceae</taxon>
        <taxon>Uliginosibacterium</taxon>
    </lineage>
</organism>
<keyword evidence="6 8" id="KW-1133">Transmembrane helix</keyword>
<sequence>MNRWVQRLWRQRTVVALLAAGMALRLLWLGDVPGGLNQDEASIGYDAWAILHHGIDRNGHSWPVHLVAWGSGQNALYAYLAMPFLAFFGLTVSSLRMLAGALGVMALLLFYDLGRRADREMGWCALLLLVTSPWHILASRWALESNILPVVVLAAVCLLARSTPSRTACLPAGCVVLTLAVYAYGPAYLFAPLFLAGSLWVLWRERAFTAGQFGVSLLCAGLVALPMLGFLLNNALGSGDLQVGPFSLPKYPGPARYGSIFLPFAEGGLARTLDNARTVLALMFAGADDGMPANAIPGWGAHYVWLLPFGCWGLIHAASRQAGRIDRLFLVWLLCAGLTAVVTEANINRINLVWLPLLWMSARGFWCLTEHPRLVRAAAGLLLLSCLLFSVRLFGDWNRVMSSAFFAGFRESIEEALARAPAGAAIAVTDEPNMPYITALFVSRPDPASYIRSADIPARDAPFQQVRGFGRFVFGLGDTPEKPDWRYWVAHRSELARFNPADFALSAHGEYAFVERRNSQTACELGVAAQRLSGQQDWGVLSEDGPVGEPGAGFSVGGRRFLRGLGVHGDSRWLIRSPRPMYAIRAQAGISDDSACSDGMHFVLEADGRAVFDSGQIRSGSLIDVSVALAGATELAFVTLAGPGNACDHGNWLAPVISLCARDAQMRSAGNPETR</sequence>
<evidence type="ECO:0000256" key="5">
    <source>
        <dbReference type="ARBA" id="ARBA00022692"/>
    </source>
</evidence>
<gene>
    <name evidence="10" type="ORF">ABVT11_12125</name>
</gene>
<evidence type="ECO:0000256" key="4">
    <source>
        <dbReference type="ARBA" id="ARBA00022679"/>
    </source>
</evidence>
<dbReference type="RefSeq" id="WP_345927732.1">
    <property type="nucleotide sequence ID" value="NZ_JBDIVF010000004.1"/>
</dbReference>
<dbReference type="PANTHER" id="PTHR33908:SF11">
    <property type="entry name" value="MEMBRANE PROTEIN"/>
    <property type="match status" value="1"/>
</dbReference>
<keyword evidence="2" id="KW-1003">Cell membrane</keyword>
<evidence type="ECO:0000256" key="8">
    <source>
        <dbReference type="SAM" id="Phobius"/>
    </source>
</evidence>
<dbReference type="Gene3D" id="2.60.120.1060">
    <property type="entry name" value="NPCBM/NEW2 domain"/>
    <property type="match status" value="1"/>
</dbReference>
<dbReference type="Pfam" id="PF08305">
    <property type="entry name" value="NPCBM"/>
    <property type="match status" value="1"/>
</dbReference>
<feature type="transmembrane region" description="Helical" evidence="8">
    <location>
        <begin position="123"/>
        <end position="143"/>
    </location>
</feature>
<dbReference type="PANTHER" id="PTHR33908">
    <property type="entry name" value="MANNOSYLTRANSFERASE YKCB-RELATED"/>
    <property type="match status" value="1"/>
</dbReference>
<feature type="transmembrane region" description="Helical" evidence="8">
    <location>
        <begin position="181"/>
        <end position="203"/>
    </location>
</feature>
<keyword evidence="4" id="KW-0808">Transferase</keyword>
<feature type="transmembrane region" description="Helical" evidence="8">
    <location>
        <begin position="215"/>
        <end position="236"/>
    </location>
</feature>
<evidence type="ECO:0000313" key="10">
    <source>
        <dbReference type="EMBL" id="MET1490574.1"/>
    </source>
</evidence>
<reference evidence="10 11" key="1">
    <citation type="submission" date="2024-07" db="EMBL/GenBank/DDBJ databases">
        <title>Uliginosibacterium paludis KCTC:42655.</title>
        <authorList>
            <person name="Kim M.K."/>
        </authorList>
    </citation>
    <scope>NUCLEOTIDE SEQUENCE [LARGE SCALE GENOMIC DNA]</scope>
    <source>
        <strain evidence="10 11">KCTC 42655</strain>
    </source>
</reference>
<dbReference type="InterPro" id="IPR013222">
    <property type="entry name" value="Glyco_hyd_98_carb-bd"/>
</dbReference>
<dbReference type="EMBL" id="JBEWLZ010000006">
    <property type="protein sequence ID" value="MET1490574.1"/>
    <property type="molecule type" value="Genomic_DNA"/>
</dbReference>
<dbReference type="InterPro" id="IPR008979">
    <property type="entry name" value="Galactose-bd-like_sf"/>
</dbReference>
<comment type="caution">
    <text evidence="10">The sequence shown here is derived from an EMBL/GenBank/DDBJ whole genome shotgun (WGS) entry which is preliminary data.</text>
</comment>
<evidence type="ECO:0000259" key="9">
    <source>
        <dbReference type="SMART" id="SM00776"/>
    </source>
</evidence>
<keyword evidence="11" id="KW-1185">Reference proteome</keyword>
<evidence type="ECO:0000313" key="11">
    <source>
        <dbReference type="Proteomes" id="UP001548590"/>
    </source>
</evidence>
<accession>A0ABV2CRN6</accession>
<feature type="domain" description="Glycosyl hydrolase family 98 putative carbohydrate-binding module" evidence="9">
    <location>
        <begin position="519"/>
        <end position="659"/>
    </location>
</feature>
<comment type="subcellular location">
    <subcellularLocation>
        <location evidence="1">Cell membrane</location>
        <topology evidence="1">Multi-pass membrane protein</topology>
    </subcellularLocation>
</comment>
<keyword evidence="7 8" id="KW-0472">Membrane</keyword>
<dbReference type="SUPFAM" id="SSF49785">
    <property type="entry name" value="Galactose-binding domain-like"/>
    <property type="match status" value="1"/>
</dbReference>